<keyword evidence="2" id="KW-1185">Reference proteome</keyword>
<protein>
    <recommendedName>
        <fullName evidence="3">F-box domain-containing protein</fullName>
    </recommendedName>
</protein>
<comment type="caution">
    <text evidence="1">The sequence shown here is derived from an EMBL/GenBank/DDBJ whole genome shotgun (WGS) entry which is preliminary data.</text>
</comment>
<sequence>MSGKLPAEILQSIYLECGIQEALNLAQTSKTNYHIFHAYRMPILQKTTHNSYGPLRELVQLAISNEPEKTRRPMGTELRRNNTVNRIIEIADTPKLTIDLIKKMVKYGRIAESWTEVYPRLRWRFGSSNRRLLRRPEKERLRRAVYIWWCYTNLFHDQTYTQFAPDAPVASSQDDPRLRLLRTYPGTSLAQLSEFHFHIMQVIEIDLYPSNQVVLDHYSYNLPWKALEKLAWGDRGNEYWRLVRGIMKFNPRDLLHLVEHTSTKTQRADFLEGQGAYFKDTPETLNDTLRLITVERANEAKAQSDMSKKVPYCPSLAMVRDGPQEDIEYWGGHETGIVDVCQTEMAEADARRSANIKYAGSRLSISPRGLGVLFIDAGIEVGFN</sequence>
<gene>
    <name evidence="1" type="ORF">HYALB_00004643</name>
</gene>
<dbReference type="AlphaFoldDB" id="A0A9N9M3P0"/>
<dbReference type="OrthoDB" id="1638493at2759"/>
<evidence type="ECO:0008006" key="3">
    <source>
        <dbReference type="Google" id="ProtNLM"/>
    </source>
</evidence>
<organism evidence="1 2">
    <name type="scientific">Hymenoscyphus albidus</name>
    <dbReference type="NCBI Taxonomy" id="595503"/>
    <lineage>
        <taxon>Eukaryota</taxon>
        <taxon>Fungi</taxon>
        <taxon>Dikarya</taxon>
        <taxon>Ascomycota</taxon>
        <taxon>Pezizomycotina</taxon>
        <taxon>Leotiomycetes</taxon>
        <taxon>Helotiales</taxon>
        <taxon>Helotiaceae</taxon>
        <taxon>Hymenoscyphus</taxon>
    </lineage>
</organism>
<evidence type="ECO:0000313" key="2">
    <source>
        <dbReference type="Proteomes" id="UP000701801"/>
    </source>
</evidence>
<reference evidence="1" key="1">
    <citation type="submission" date="2021-07" db="EMBL/GenBank/DDBJ databases">
        <authorList>
            <person name="Durling M."/>
        </authorList>
    </citation>
    <scope>NUCLEOTIDE SEQUENCE</scope>
</reference>
<dbReference type="Proteomes" id="UP000701801">
    <property type="component" value="Unassembled WGS sequence"/>
</dbReference>
<dbReference type="EMBL" id="CAJVRM010000731">
    <property type="protein sequence ID" value="CAG8983621.1"/>
    <property type="molecule type" value="Genomic_DNA"/>
</dbReference>
<name>A0A9N9M3P0_9HELO</name>
<evidence type="ECO:0000313" key="1">
    <source>
        <dbReference type="EMBL" id="CAG8983621.1"/>
    </source>
</evidence>
<proteinExistence type="predicted"/>
<accession>A0A9N9M3P0</accession>